<dbReference type="EMBL" id="CP023445">
    <property type="protein sequence ID" value="ATE55923.1"/>
    <property type="molecule type" value="Genomic_DNA"/>
</dbReference>
<evidence type="ECO:0000313" key="5">
    <source>
        <dbReference type="Proteomes" id="UP000218505"/>
    </source>
</evidence>
<dbReference type="InterPro" id="IPR001647">
    <property type="entry name" value="HTH_TetR"/>
</dbReference>
<dbReference type="InterPro" id="IPR050109">
    <property type="entry name" value="HTH-type_TetR-like_transc_reg"/>
</dbReference>
<dbReference type="PROSITE" id="PS50977">
    <property type="entry name" value="HTH_TETR_2"/>
    <property type="match status" value="1"/>
</dbReference>
<gene>
    <name evidence="4" type="ORF">CNX65_23775</name>
</gene>
<dbReference type="GO" id="GO:0003700">
    <property type="term" value="F:DNA-binding transcription factor activity"/>
    <property type="evidence" value="ECO:0007669"/>
    <property type="project" value="TreeGrafter"/>
</dbReference>
<keyword evidence="5" id="KW-1185">Reference proteome</keyword>
<name>A0A290ZAC1_9PSEU</name>
<accession>A0A290ZAC1</accession>
<dbReference type="PRINTS" id="PR00455">
    <property type="entry name" value="HTHTETR"/>
</dbReference>
<dbReference type="KEGG" id="apre:CNX65_23775"/>
<dbReference type="PANTHER" id="PTHR30055">
    <property type="entry name" value="HTH-TYPE TRANSCRIPTIONAL REGULATOR RUTR"/>
    <property type="match status" value="1"/>
</dbReference>
<organism evidence="4 5">
    <name type="scientific">Actinosynnema pretiosum</name>
    <dbReference type="NCBI Taxonomy" id="42197"/>
    <lineage>
        <taxon>Bacteria</taxon>
        <taxon>Bacillati</taxon>
        <taxon>Actinomycetota</taxon>
        <taxon>Actinomycetes</taxon>
        <taxon>Pseudonocardiales</taxon>
        <taxon>Pseudonocardiaceae</taxon>
        <taxon>Actinosynnema</taxon>
    </lineage>
</organism>
<dbReference type="RefSeq" id="WP_096495752.1">
    <property type="nucleotide sequence ID" value="NZ_CP023445.1"/>
</dbReference>
<sequence length="107" mass="11389">MRHRVLESTLKCGLFGNGHTGLVGSIPELSARTRLLNAAAALLAASTREAVSTREVCEAAGVKPSTLYHHFGDKGGLLLAVVVDGFERYLADKRALPPTGDVVTDFR</sequence>
<dbReference type="Proteomes" id="UP000218505">
    <property type="component" value="Chromosome"/>
</dbReference>
<evidence type="ECO:0000256" key="2">
    <source>
        <dbReference type="PROSITE-ProRule" id="PRU00335"/>
    </source>
</evidence>
<evidence type="ECO:0000259" key="3">
    <source>
        <dbReference type="PROSITE" id="PS50977"/>
    </source>
</evidence>
<reference evidence="4" key="1">
    <citation type="submission" date="2017-09" db="EMBL/GenBank/DDBJ databases">
        <title>Complete Genome Sequence of ansamitocin-producing Bacterium Actinosynnema pretiosum X47.</title>
        <authorList>
            <person name="Cao G."/>
            <person name="Zong G."/>
            <person name="Zhong C."/>
            <person name="Fu J."/>
        </authorList>
    </citation>
    <scope>NUCLEOTIDE SEQUENCE [LARGE SCALE GENOMIC DNA]</scope>
    <source>
        <strain evidence="4">X47</strain>
    </source>
</reference>
<feature type="DNA-binding region" description="H-T-H motif" evidence="2">
    <location>
        <begin position="52"/>
        <end position="71"/>
    </location>
</feature>
<dbReference type="GO" id="GO:0000976">
    <property type="term" value="F:transcription cis-regulatory region binding"/>
    <property type="evidence" value="ECO:0007669"/>
    <property type="project" value="TreeGrafter"/>
</dbReference>
<evidence type="ECO:0000256" key="1">
    <source>
        <dbReference type="ARBA" id="ARBA00023125"/>
    </source>
</evidence>
<dbReference type="PANTHER" id="PTHR30055:SF226">
    <property type="entry name" value="HTH-TYPE TRANSCRIPTIONAL REGULATOR PKSA"/>
    <property type="match status" value="1"/>
</dbReference>
<feature type="domain" description="HTH tetR-type" evidence="3">
    <location>
        <begin position="29"/>
        <end position="89"/>
    </location>
</feature>
<evidence type="ECO:0000313" key="4">
    <source>
        <dbReference type="EMBL" id="ATE55923.1"/>
    </source>
</evidence>
<dbReference type="InterPro" id="IPR009057">
    <property type="entry name" value="Homeodomain-like_sf"/>
</dbReference>
<protein>
    <recommendedName>
        <fullName evidence="3">HTH tetR-type domain-containing protein</fullName>
    </recommendedName>
</protein>
<keyword evidence="1 2" id="KW-0238">DNA-binding</keyword>
<dbReference type="SUPFAM" id="SSF46689">
    <property type="entry name" value="Homeodomain-like"/>
    <property type="match status" value="1"/>
</dbReference>
<dbReference type="Gene3D" id="1.10.357.10">
    <property type="entry name" value="Tetracycline Repressor, domain 2"/>
    <property type="match status" value="1"/>
</dbReference>
<dbReference type="AlphaFoldDB" id="A0A290ZAC1"/>
<proteinExistence type="predicted"/>
<dbReference type="Pfam" id="PF00440">
    <property type="entry name" value="TetR_N"/>
    <property type="match status" value="1"/>
</dbReference>